<dbReference type="OrthoDB" id="3336462at2"/>
<organism evidence="1 2">
    <name type="scientific">Thermomonospora echinospora</name>
    <dbReference type="NCBI Taxonomy" id="1992"/>
    <lineage>
        <taxon>Bacteria</taxon>
        <taxon>Bacillati</taxon>
        <taxon>Actinomycetota</taxon>
        <taxon>Actinomycetes</taxon>
        <taxon>Streptosporangiales</taxon>
        <taxon>Thermomonosporaceae</taxon>
        <taxon>Thermomonospora</taxon>
    </lineage>
</organism>
<keyword evidence="2" id="KW-1185">Reference proteome</keyword>
<dbReference type="EMBL" id="FNVO01000043">
    <property type="protein sequence ID" value="SEG94138.1"/>
    <property type="molecule type" value="Genomic_DNA"/>
</dbReference>
<accession>A0A1H6E8J2</accession>
<dbReference type="Proteomes" id="UP000236723">
    <property type="component" value="Unassembled WGS sequence"/>
</dbReference>
<name>A0A1H6E8J2_9ACTN</name>
<dbReference type="RefSeq" id="WP_146087696.1">
    <property type="nucleotide sequence ID" value="NZ_FNVO01000043.1"/>
</dbReference>
<evidence type="ECO:0000313" key="2">
    <source>
        <dbReference type="Proteomes" id="UP000236723"/>
    </source>
</evidence>
<reference evidence="2" key="1">
    <citation type="submission" date="2016-10" db="EMBL/GenBank/DDBJ databases">
        <authorList>
            <person name="Varghese N."/>
            <person name="Submissions S."/>
        </authorList>
    </citation>
    <scope>NUCLEOTIDE SEQUENCE [LARGE SCALE GENOMIC DNA]</scope>
    <source>
        <strain evidence="2">DSM 43163</strain>
    </source>
</reference>
<protein>
    <submittedName>
        <fullName evidence="1">Uncharacterized protein</fullName>
    </submittedName>
</protein>
<dbReference type="AlphaFoldDB" id="A0A1H6E8J2"/>
<sequence length="317" mass="35872">MDVRDAARRKERGERLRASSEVFEVAIDSCAHVWQAGRLKRRSIEIRTCFIVGDPNGRTAPLSRLIRPRGIAWQVYLLALFEAQCSRTGGSAVLANKRPLVPSRPGEVAWSNLVLPEMREALIDQSKVERQLKTALTALEKVDLVVLPERPRARNRCQGFRLLHESAESTRVTPVMYTVPDRNEPRIALPVDFFTKGWVHVLSPAETAVYLMLRHLKLKYPREHDLKGVYAAEAVREGVYGIRRDTYERHRELAAYGLIQLIPDPSRRPDGKIRGYRAGEDGSPLNHRFQVLPDSALRRNALEVVASSSVRANASMQ</sequence>
<proteinExistence type="predicted"/>
<gene>
    <name evidence="1" type="ORF">SAMN04489712_14320</name>
</gene>
<evidence type="ECO:0000313" key="1">
    <source>
        <dbReference type="EMBL" id="SEG94138.1"/>
    </source>
</evidence>